<dbReference type="Pfam" id="PF23572">
    <property type="entry name" value="GH3_C"/>
    <property type="match status" value="1"/>
</dbReference>
<evidence type="ECO:0008006" key="5">
    <source>
        <dbReference type="Google" id="ProtNLM"/>
    </source>
</evidence>
<dbReference type="Pfam" id="PF03321">
    <property type="entry name" value="GH3"/>
    <property type="match status" value="1"/>
</dbReference>
<gene>
    <name evidence="3" type="ORF">AKG39_18240</name>
</gene>
<accession>A0A0L6TWA5</accession>
<evidence type="ECO:0000259" key="1">
    <source>
        <dbReference type="Pfam" id="PF23571"/>
    </source>
</evidence>
<dbReference type="PANTHER" id="PTHR31901:SF9">
    <property type="entry name" value="GH3 DOMAIN-CONTAINING PROTEIN"/>
    <property type="match status" value="1"/>
</dbReference>
<feature type="domain" description="GH3 C-terminal" evidence="2">
    <location>
        <begin position="434"/>
        <end position="547"/>
    </location>
</feature>
<protein>
    <recommendedName>
        <fullName evidence="5">Auxin-responsive protein</fullName>
    </recommendedName>
</protein>
<dbReference type="InterPro" id="IPR042099">
    <property type="entry name" value="ANL_N_sf"/>
</dbReference>
<dbReference type="RefSeq" id="WP_050741837.1">
    <property type="nucleotide sequence ID" value="NZ_LGYO01000067.1"/>
</dbReference>
<dbReference type="PANTHER" id="PTHR31901">
    <property type="entry name" value="GH3 DOMAIN-CONTAINING PROTEIN"/>
    <property type="match status" value="1"/>
</dbReference>
<dbReference type="Proteomes" id="UP000036873">
    <property type="component" value="Unassembled WGS sequence"/>
</dbReference>
<dbReference type="AlphaFoldDB" id="A0A0L6TWA5"/>
<dbReference type="InterPro" id="IPR055378">
    <property type="entry name" value="GH3_C"/>
</dbReference>
<dbReference type="Gene3D" id="3.40.50.12780">
    <property type="entry name" value="N-terminal domain of ligase-like"/>
    <property type="match status" value="1"/>
</dbReference>
<dbReference type="GO" id="GO:0016881">
    <property type="term" value="F:acid-amino acid ligase activity"/>
    <property type="evidence" value="ECO:0007669"/>
    <property type="project" value="TreeGrafter"/>
</dbReference>
<evidence type="ECO:0000313" key="3">
    <source>
        <dbReference type="EMBL" id="KNZ40332.1"/>
    </source>
</evidence>
<dbReference type="EMBL" id="LGYO01000067">
    <property type="protein sequence ID" value="KNZ40332.1"/>
    <property type="molecule type" value="Genomic_DNA"/>
</dbReference>
<proteinExistence type="predicted"/>
<reference evidence="4" key="1">
    <citation type="submission" date="2015-07" db="EMBL/GenBank/DDBJ databases">
        <title>Draft genome sequence of Acetobacterium bakii DSM 8293, a potential psychrophilic chemical producer through syngas fermentation.</title>
        <authorList>
            <person name="Song Y."/>
            <person name="Hwang S."/>
            <person name="Cho B.-K."/>
        </authorList>
    </citation>
    <scope>NUCLEOTIDE SEQUENCE [LARGE SCALE GENOMIC DNA]</scope>
    <source>
        <strain evidence="4">DSM 8239</strain>
    </source>
</reference>
<comment type="caution">
    <text evidence="3">The sequence shown here is derived from an EMBL/GenBank/DDBJ whole genome shotgun (WGS) entry which is preliminary data.</text>
</comment>
<feature type="domain" description="GH3 middle" evidence="1">
    <location>
        <begin position="353"/>
        <end position="418"/>
    </location>
</feature>
<organism evidence="3 4">
    <name type="scientific">Acetobacterium bakii</name>
    <dbReference type="NCBI Taxonomy" id="52689"/>
    <lineage>
        <taxon>Bacteria</taxon>
        <taxon>Bacillati</taxon>
        <taxon>Bacillota</taxon>
        <taxon>Clostridia</taxon>
        <taxon>Eubacteriales</taxon>
        <taxon>Eubacteriaceae</taxon>
        <taxon>Acetobacterium</taxon>
    </lineage>
</organism>
<dbReference type="OrthoDB" id="614636at2"/>
<keyword evidence="4" id="KW-1185">Reference proteome</keyword>
<evidence type="ECO:0000313" key="4">
    <source>
        <dbReference type="Proteomes" id="UP000036873"/>
    </source>
</evidence>
<dbReference type="GO" id="GO:0005737">
    <property type="term" value="C:cytoplasm"/>
    <property type="evidence" value="ECO:0007669"/>
    <property type="project" value="TreeGrafter"/>
</dbReference>
<sequence length="562" mass="64782">MKEPMKYLMYEIMTLIGRCIMLELRKNSKNANKRSHRKLLRLLHKNRNTAYGKKYHFAEIHSYDDFRRRVPLSDYSDYDGYIKRMLDGETNLITAAAVDFYADSSGSTGNPKRIPVTRKAALEMTKYTIFTPFAIDWEYFKQRSQKLSTGSVLFMQEYSADRLSNGAELGCITETPLKKIKPFLRLISATPLPVIFPSDIKNMDMKYLKMRFSIEKRDVTYINAIYGIVVYEHMRYLEEYWELLCDDIEKGIISAGVQLSEANRRELRPYLKPNPKRAAELRAIFKKGFDTPVLPQIWPRYSFTTAIFTGSFAFYLDKLKKYVGDLPFSYFGYGASECGIAVADKMNSGDFPLVQDGAFYEFIPEDGGEPLTMDQLTVGENYELVVTNLSGLYRYRMGDMVLIKGFMNELPIINFAGRKDKSANIVGEKTTEEHFSYAVKELSQGTGMDIIDYGVWVDKETEPPCYVIFIETPMLPATKAQENKYRHMLEDKLNFANSTIAFYIDTKQMGRLTLCYLKTGTYSRYFDMLNKKAGTSNQIKPAHIIVKPELADFFHSNCKNLF</sequence>
<dbReference type="InterPro" id="IPR055377">
    <property type="entry name" value="GH3_M"/>
</dbReference>
<dbReference type="InterPro" id="IPR004993">
    <property type="entry name" value="GH3"/>
</dbReference>
<dbReference type="Pfam" id="PF23571">
    <property type="entry name" value="GH3_M"/>
    <property type="match status" value="1"/>
</dbReference>
<name>A0A0L6TWA5_9FIRM</name>
<dbReference type="STRING" id="52689.AKG39_18240"/>
<evidence type="ECO:0000259" key="2">
    <source>
        <dbReference type="Pfam" id="PF23572"/>
    </source>
</evidence>